<dbReference type="EMBL" id="BJUW01000005">
    <property type="protein sequence ID" value="GEK86330.1"/>
    <property type="molecule type" value="Genomic_DNA"/>
</dbReference>
<dbReference type="InterPro" id="IPR036188">
    <property type="entry name" value="FAD/NAD-bd_sf"/>
</dbReference>
<dbReference type="OrthoDB" id="9786503at2"/>
<evidence type="ECO:0000256" key="2">
    <source>
        <dbReference type="ARBA" id="ARBA00023002"/>
    </source>
</evidence>
<protein>
    <submittedName>
        <fullName evidence="5">Thioredoxin reductase</fullName>
    </submittedName>
</protein>
<dbReference type="PRINTS" id="PR00469">
    <property type="entry name" value="PNDRDTASEII"/>
</dbReference>
<dbReference type="SUPFAM" id="SSF51905">
    <property type="entry name" value="FAD/NAD(P)-binding domain"/>
    <property type="match status" value="1"/>
</dbReference>
<comment type="catalytic activity">
    <reaction evidence="3">
        <text>[thioredoxin]-dithiol + NADP(+) = [thioredoxin]-disulfide + NADPH + H(+)</text>
        <dbReference type="Rhea" id="RHEA:20345"/>
        <dbReference type="Rhea" id="RHEA-COMP:10698"/>
        <dbReference type="Rhea" id="RHEA-COMP:10700"/>
        <dbReference type="ChEBI" id="CHEBI:15378"/>
        <dbReference type="ChEBI" id="CHEBI:29950"/>
        <dbReference type="ChEBI" id="CHEBI:50058"/>
        <dbReference type="ChEBI" id="CHEBI:57783"/>
        <dbReference type="ChEBI" id="CHEBI:58349"/>
        <dbReference type="EC" id="1.8.1.9"/>
    </reaction>
</comment>
<keyword evidence="1" id="KW-0285">Flavoprotein</keyword>
<organism evidence="5 6">
    <name type="scientific">Microbacterium aerolatum</name>
    <dbReference type="NCBI Taxonomy" id="153731"/>
    <lineage>
        <taxon>Bacteria</taxon>
        <taxon>Bacillati</taxon>
        <taxon>Actinomycetota</taxon>
        <taxon>Actinomycetes</taxon>
        <taxon>Micrococcales</taxon>
        <taxon>Microbacteriaceae</taxon>
        <taxon>Microbacterium</taxon>
    </lineage>
</organism>
<feature type="domain" description="FAD/NAD(P)-binding" evidence="4">
    <location>
        <begin position="2"/>
        <end position="283"/>
    </location>
</feature>
<keyword evidence="2" id="KW-0560">Oxidoreductase</keyword>
<dbReference type="PANTHER" id="PTHR48105">
    <property type="entry name" value="THIOREDOXIN REDUCTASE 1-RELATED-RELATED"/>
    <property type="match status" value="1"/>
</dbReference>
<keyword evidence="6" id="KW-1185">Reference proteome</keyword>
<proteinExistence type="predicted"/>
<dbReference type="InterPro" id="IPR023753">
    <property type="entry name" value="FAD/NAD-binding_dom"/>
</dbReference>
<dbReference type="Pfam" id="PF07992">
    <property type="entry name" value="Pyr_redox_2"/>
    <property type="match status" value="1"/>
</dbReference>
<comment type="caution">
    <text evidence="5">The sequence shown here is derived from an EMBL/GenBank/DDBJ whole genome shotgun (WGS) entry which is preliminary data.</text>
</comment>
<gene>
    <name evidence="5" type="primary">trxB</name>
    <name evidence="5" type="ORF">MAE01_15060</name>
</gene>
<sequence>MYDAIVIGAGPAGLQAALTLGRMHRTALLLDSGEYRNGPVEHMHNVIASDGTPPADFRATARAQLAEYATVRLRDLAAERIDGAVDDFAVRLADGSVEHARRVVLATGVVDELPGAPGLSELWGLRAFTCPFCDGHEFAGKDIGILGASARTLHLTGMLAPIARSIMVFPVGEQPTDEDRAALEAAGVRTHPELVDTVAAEGEGVRITAGGEHVAVAGLFVAAGSVRQRASFAADLGLSVLPSGSIEIDDFGQTSTPGILAAGDLAHRASLPGPVASVIQSAAAGQMAAAWIVQQLSA</sequence>
<evidence type="ECO:0000256" key="3">
    <source>
        <dbReference type="ARBA" id="ARBA00048132"/>
    </source>
</evidence>
<dbReference type="Gene3D" id="3.50.50.60">
    <property type="entry name" value="FAD/NAD(P)-binding domain"/>
    <property type="match status" value="2"/>
</dbReference>
<dbReference type="GO" id="GO:0004791">
    <property type="term" value="F:thioredoxin-disulfide reductase (NADPH) activity"/>
    <property type="evidence" value="ECO:0007669"/>
    <property type="project" value="UniProtKB-EC"/>
</dbReference>
<reference evidence="5 6" key="1">
    <citation type="submission" date="2019-07" db="EMBL/GenBank/DDBJ databases">
        <title>Whole genome shotgun sequence of Microbacterium aerolatum NBRC 103071.</title>
        <authorList>
            <person name="Hosoyama A."/>
            <person name="Uohara A."/>
            <person name="Ohji S."/>
            <person name="Ichikawa N."/>
        </authorList>
    </citation>
    <scope>NUCLEOTIDE SEQUENCE [LARGE SCALE GENOMIC DNA]</scope>
    <source>
        <strain evidence="5 6">NBRC 103071</strain>
    </source>
</reference>
<dbReference type="AlphaFoldDB" id="A0A511ADU7"/>
<accession>A0A511ADU7</accession>
<evidence type="ECO:0000256" key="1">
    <source>
        <dbReference type="ARBA" id="ARBA00022630"/>
    </source>
</evidence>
<dbReference type="Proteomes" id="UP000321225">
    <property type="component" value="Unassembled WGS sequence"/>
</dbReference>
<dbReference type="InterPro" id="IPR050097">
    <property type="entry name" value="Ferredoxin-NADP_redctase_2"/>
</dbReference>
<evidence type="ECO:0000313" key="6">
    <source>
        <dbReference type="Proteomes" id="UP000321225"/>
    </source>
</evidence>
<dbReference type="PRINTS" id="PR00368">
    <property type="entry name" value="FADPNR"/>
</dbReference>
<evidence type="ECO:0000313" key="5">
    <source>
        <dbReference type="EMBL" id="GEK86330.1"/>
    </source>
</evidence>
<dbReference type="RefSeq" id="WP_147038946.1">
    <property type="nucleotide sequence ID" value="NZ_BJUW01000005.1"/>
</dbReference>
<evidence type="ECO:0000259" key="4">
    <source>
        <dbReference type="Pfam" id="PF07992"/>
    </source>
</evidence>
<name>A0A511ADU7_9MICO</name>